<dbReference type="OrthoDB" id="9769707at2"/>
<keyword evidence="2" id="KW-0812">Transmembrane</keyword>
<comment type="subcellular location">
    <subcellularLocation>
        <location evidence="1">Membrane</location>
    </subcellularLocation>
</comment>
<name>A0A2G1QJN6_9HYPH</name>
<dbReference type="InterPro" id="IPR000184">
    <property type="entry name" value="Bac_surfAg_D15"/>
</dbReference>
<evidence type="ECO:0000259" key="5">
    <source>
        <dbReference type="Pfam" id="PF01103"/>
    </source>
</evidence>
<evidence type="ECO:0000256" key="1">
    <source>
        <dbReference type="ARBA" id="ARBA00004370"/>
    </source>
</evidence>
<keyword evidence="4" id="KW-0732">Signal</keyword>
<organism evidence="6 7">
    <name type="scientific">Zhengella mangrovi</name>
    <dbReference type="NCBI Taxonomy" id="1982044"/>
    <lineage>
        <taxon>Bacteria</taxon>
        <taxon>Pseudomonadati</taxon>
        <taxon>Pseudomonadota</taxon>
        <taxon>Alphaproteobacteria</taxon>
        <taxon>Hyphomicrobiales</taxon>
        <taxon>Notoacmeibacteraceae</taxon>
        <taxon>Zhengella</taxon>
    </lineage>
</organism>
<evidence type="ECO:0000256" key="2">
    <source>
        <dbReference type="ARBA" id="ARBA00022452"/>
    </source>
</evidence>
<dbReference type="GO" id="GO:0019867">
    <property type="term" value="C:outer membrane"/>
    <property type="evidence" value="ECO:0007669"/>
    <property type="project" value="InterPro"/>
</dbReference>
<dbReference type="Pfam" id="PF01103">
    <property type="entry name" value="Omp85"/>
    <property type="match status" value="1"/>
</dbReference>
<dbReference type="InterPro" id="IPR039910">
    <property type="entry name" value="D15-like"/>
</dbReference>
<dbReference type="EMBL" id="PDVP01000013">
    <property type="protein sequence ID" value="PHP65747.1"/>
    <property type="molecule type" value="Genomic_DNA"/>
</dbReference>
<feature type="signal peptide" evidence="4">
    <location>
        <begin position="1"/>
        <end position="26"/>
    </location>
</feature>
<evidence type="ECO:0000313" key="6">
    <source>
        <dbReference type="EMBL" id="PHP65747.1"/>
    </source>
</evidence>
<keyword evidence="2" id="KW-1134">Transmembrane beta strand</keyword>
<keyword evidence="3" id="KW-0472">Membrane</keyword>
<dbReference type="AlphaFoldDB" id="A0A2G1QJN6"/>
<sequence length="635" mass="67266">MSSPFPRHAAILAAALLIALPAPASALELFGIKIFESQADKDEAAVIGDPQSYTVDFSVEGDDGDVEDALKGASSLWQGREKPASGAAGLIATARGDYRSLLGALYRQGRYGGVIEISIDGRDAAGLQPDAVFPEPVSVSVRVRPGPVFTFSGAGVINAAPPPVESGDTVEAPADKGYAPGEVARSTAVKDAARLSVEAWRQQGHAKARIADTAIVADHDTNTVDAELTVEPGPLARYGQVSVEGTARMDPEFVAWMAGLEPGKEYDPDDLARASKRLARLDVFTSQRFVEADAIGDDGILPVSLVVQERKPRRIGVGATYSTTDGLGVEGYWLHRNLFGHAERLRIDAKVAGIGRTADPRNFDYRLATTFTRPGVITPDTDLILSGEVEREILPAYKRTAGGGEIKLSHLFSDKLSGYVATFGEYARYNDVFGTRDFTTAGLRSGLIWDTRDNETDATRGFYLSGEVEPFYEFEYANAAVKAVGEARAYVSPADNDRVVLAARVKAGMLAGVPIAQTPPDKLFFAGGGGSVRGYGYKTIGVTTPLGLVGGRSLFETSAEIRLKATDTIGIVAFADGGAVGPDAAPDFSAMRFGAGLGLRYYTALGPIRLDAAVPLNRQPGDSRFAVYAGIGQAF</sequence>
<accession>A0A2G1QJN6</accession>
<gene>
    <name evidence="6" type="ORF">CSC94_18035</name>
</gene>
<reference evidence="6 7" key="1">
    <citation type="submission" date="2017-10" db="EMBL/GenBank/DDBJ databases">
        <title>Sedimentibacterium mangrovi gen. nov., sp. nov., a novel member of family Phyllobacteriacea isolated from mangrove sediment.</title>
        <authorList>
            <person name="Liao H."/>
            <person name="Tian Y."/>
        </authorList>
    </citation>
    <scope>NUCLEOTIDE SEQUENCE [LARGE SCALE GENOMIC DNA]</scope>
    <source>
        <strain evidence="6 7">X9-2-2</strain>
    </source>
</reference>
<dbReference type="PANTHER" id="PTHR12815">
    <property type="entry name" value="SORTING AND ASSEMBLY MACHINERY SAMM50 PROTEIN FAMILY MEMBER"/>
    <property type="match status" value="1"/>
</dbReference>
<feature type="domain" description="Bacterial surface antigen (D15)" evidence="5">
    <location>
        <begin position="337"/>
        <end position="635"/>
    </location>
</feature>
<evidence type="ECO:0000313" key="7">
    <source>
        <dbReference type="Proteomes" id="UP000221168"/>
    </source>
</evidence>
<protein>
    <recommendedName>
        <fullName evidence="5">Bacterial surface antigen (D15) domain-containing protein</fullName>
    </recommendedName>
</protein>
<dbReference type="PANTHER" id="PTHR12815:SF42">
    <property type="entry name" value="BACTERIAL SURFACE ANTIGEN (D15) DOMAIN-CONTAINING PROTEIN"/>
    <property type="match status" value="1"/>
</dbReference>
<feature type="chain" id="PRO_5013686188" description="Bacterial surface antigen (D15) domain-containing protein" evidence="4">
    <location>
        <begin position="27"/>
        <end position="635"/>
    </location>
</feature>
<proteinExistence type="predicted"/>
<dbReference type="Gene3D" id="2.40.160.50">
    <property type="entry name" value="membrane protein fhac: a member of the omp85/tpsb transporter family"/>
    <property type="match status" value="1"/>
</dbReference>
<dbReference type="Proteomes" id="UP000221168">
    <property type="component" value="Unassembled WGS sequence"/>
</dbReference>
<evidence type="ECO:0000256" key="4">
    <source>
        <dbReference type="SAM" id="SignalP"/>
    </source>
</evidence>
<evidence type="ECO:0000256" key="3">
    <source>
        <dbReference type="ARBA" id="ARBA00023136"/>
    </source>
</evidence>
<keyword evidence="7" id="KW-1185">Reference proteome</keyword>
<dbReference type="RefSeq" id="WP_099307773.1">
    <property type="nucleotide sequence ID" value="NZ_PDVP01000013.1"/>
</dbReference>
<dbReference type="Gene3D" id="3.10.20.310">
    <property type="entry name" value="membrane protein fhac"/>
    <property type="match status" value="1"/>
</dbReference>
<comment type="caution">
    <text evidence="6">The sequence shown here is derived from an EMBL/GenBank/DDBJ whole genome shotgun (WGS) entry which is preliminary data.</text>
</comment>